<keyword evidence="4" id="KW-0997">Cell inner membrane</keyword>
<dbReference type="PANTHER" id="PTHR42788:SF18">
    <property type="entry name" value="TAURINE IMPORT ATP-BINDING PROTEIN TAUB"/>
    <property type="match status" value="1"/>
</dbReference>
<dbReference type="GO" id="GO:0005524">
    <property type="term" value="F:ATP binding"/>
    <property type="evidence" value="ECO:0007669"/>
    <property type="project" value="UniProtKB-KW"/>
</dbReference>
<protein>
    <submittedName>
        <fullName evidence="10">Taurine transport system ATP-binding protein</fullName>
    </submittedName>
</protein>
<keyword evidence="6 10" id="KW-0067">ATP-binding</keyword>
<dbReference type="PROSITE" id="PS50893">
    <property type="entry name" value="ABC_TRANSPORTER_2"/>
    <property type="match status" value="1"/>
</dbReference>
<dbReference type="InterPro" id="IPR017871">
    <property type="entry name" value="ABC_transporter-like_CS"/>
</dbReference>
<proteinExistence type="inferred from homology"/>
<evidence type="ECO:0000256" key="1">
    <source>
        <dbReference type="ARBA" id="ARBA00005417"/>
    </source>
</evidence>
<accession>A0ABU0DJW6</accession>
<keyword evidence="2" id="KW-0813">Transport</keyword>
<dbReference type="InterPro" id="IPR050166">
    <property type="entry name" value="ABC_transporter_ATP-bind"/>
</dbReference>
<feature type="domain" description="ABC transporter" evidence="9">
    <location>
        <begin position="5"/>
        <end position="235"/>
    </location>
</feature>
<dbReference type="Proteomes" id="UP001238467">
    <property type="component" value="Unassembled WGS sequence"/>
</dbReference>
<evidence type="ECO:0000256" key="3">
    <source>
        <dbReference type="ARBA" id="ARBA00022475"/>
    </source>
</evidence>
<comment type="similarity">
    <text evidence="1">Belongs to the ABC transporter superfamily.</text>
</comment>
<dbReference type="Pfam" id="PF00005">
    <property type="entry name" value="ABC_tran"/>
    <property type="match status" value="1"/>
</dbReference>
<dbReference type="RefSeq" id="WP_307061613.1">
    <property type="nucleotide sequence ID" value="NZ_JAUSUH010000007.1"/>
</dbReference>
<evidence type="ECO:0000256" key="7">
    <source>
        <dbReference type="ARBA" id="ARBA00022967"/>
    </source>
</evidence>
<dbReference type="CDD" id="cd03293">
    <property type="entry name" value="ABC_NrtD_SsuB_transporters"/>
    <property type="match status" value="1"/>
</dbReference>
<dbReference type="EMBL" id="JAUSUH010000007">
    <property type="protein sequence ID" value="MDQ0348626.1"/>
    <property type="molecule type" value="Genomic_DNA"/>
</dbReference>
<dbReference type="SUPFAM" id="SSF52540">
    <property type="entry name" value="P-loop containing nucleoside triphosphate hydrolases"/>
    <property type="match status" value="1"/>
</dbReference>
<keyword evidence="11" id="KW-1185">Reference proteome</keyword>
<organism evidence="10 11">
    <name type="scientific">Ancylobacter vacuolatus</name>
    <dbReference type="NCBI Taxonomy" id="223389"/>
    <lineage>
        <taxon>Bacteria</taxon>
        <taxon>Pseudomonadati</taxon>
        <taxon>Pseudomonadota</taxon>
        <taxon>Alphaproteobacteria</taxon>
        <taxon>Hyphomicrobiales</taxon>
        <taxon>Xanthobacteraceae</taxon>
        <taxon>Ancylobacter</taxon>
    </lineage>
</organism>
<evidence type="ECO:0000256" key="4">
    <source>
        <dbReference type="ARBA" id="ARBA00022519"/>
    </source>
</evidence>
<dbReference type="InterPro" id="IPR027417">
    <property type="entry name" value="P-loop_NTPase"/>
</dbReference>
<dbReference type="InterPro" id="IPR003439">
    <property type="entry name" value="ABC_transporter-like_ATP-bd"/>
</dbReference>
<dbReference type="Gene3D" id="3.40.50.300">
    <property type="entry name" value="P-loop containing nucleotide triphosphate hydrolases"/>
    <property type="match status" value="1"/>
</dbReference>
<comment type="caution">
    <text evidence="10">The sequence shown here is derived from an EMBL/GenBank/DDBJ whole genome shotgun (WGS) entry which is preliminary data.</text>
</comment>
<evidence type="ECO:0000313" key="10">
    <source>
        <dbReference type="EMBL" id="MDQ0348626.1"/>
    </source>
</evidence>
<evidence type="ECO:0000259" key="9">
    <source>
        <dbReference type="PROSITE" id="PS50893"/>
    </source>
</evidence>
<evidence type="ECO:0000256" key="8">
    <source>
        <dbReference type="ARBA" id="ARBA00023136"/>
    </source>
</evidence>
<keyword evidence="3" id="KW-1003">Cell membrane</keyword>
<name>A0ABU0DJW6_9HYPH</name>
<keyword evidence="5" id="KW-0547">Nucleotide-binding</keyword>
<dbReference type="SMART" id="SM00382">
    <property type="entry name" value="AAA"/>
    <property type="match status" value="1"/>
</dbReference>
<evidence type="ECO:0000256" key="5">
    <source>
        <dbReference type="ARBA" id="ARBA00022741"/>
    </source>
</evidence>
<evidence type="ECO:0000256" key="6">
    <source>
        <dbReference type="ARBA" id="ARBA00022840"/>
    </source>
</evidence>
<keyword evidence="8" id="KW-0472">Membrane</keyword>
<reference evidence="10 11" key="1">
    <citation type="submission" date="2023-07" db="EMBL/GenBank/DDBJ databases">
        <title>Genomic Encyclopedia of Type Strains, Phase IV (KMG-IV): sequencing the most valuable type-strain genomes for metagenomic binning, comparative biology and taxonomic classification.</title>
        <authorList>
            <person name="Goeker M."/>
        </authorList>
    </citation>
    <scope>NUCLEOTIDE SEQUENCE [LARGE SCALE GENOMIC DNA]</scope>
    <source>
        <strain evidence="10 11">DSM 1277</strain>
    </source>
</reference>
<evidence type="ECO:0000313" key="11">
    <source>
        <dbReference type="Proteomes" id="UP001238467"/>
    </source>
</evidence>
<evidence type="ECO:0000256" key="2">
    <source>
        <dbReference type="ARBA" id="ARBA00022448"/>
    </source>
</evidence>
<dbReference type="PROSITE" id="PS00211">
    <property type="entry name" value="ABC_TRANSPORTER_1"/>
    <property type="match status" value="1"/>
</dbReference>
<gene>
    <name evidence="10" type="ORF">J2S76_003060</name>
</gene>
<dbReference type="InterPro" id="IPR003593">
    <property type="entry name" value="AAA+_ATPase"/>
</dbReference>
<dbReference type="PANTHER" id="PTHR42788">
    <property type="entry name" value="TAURINE IMPORT ATP-BINDING PROTEIN-RELATED"/>
    <property type="match status" value="1"/>
</dbReference>
<keyword evidence="7" id="KW-1278">Translocase</keyword>
<sequence>MKLTIHHLGVQFPQPDGGEAPVLDGIDLAIPAGELVVLLGASGCGKSTLLNAIAGFLPPTEGEIWVEQRRVTGPGIDRGVVLQTDALFPWLNARDNVAFGLRLRSIPLKERNNRAEEALDLVGLAGKGDHATWQLSGGQRQRVSLARALIADPEILLMDEPLGALDAMTREQMQDLVLEVWQRTGKTILFVTHGLDEALYLGTRLVVLAGKPGRIVHDEPLAFGRRALEIGSKVKSLPAFATARERLREVIFAGAPT</sequence>